<dbReference type="Proteomes" id="UP000216429">
    <property type="component" value="Unassembled WGS sequence"/>
</dbReference>
<protein>
    <submittedName>
        <fullName evidence="1">Cupin</fullName>
    </submittedName>
</protein>
<evidence type="ECO:0000313" key="2">
    <source>
        <dbReference type="Proteomes" id="UP000216429"/>
    </source>
</evidence>
<proteinExistence type="predicted"/>
<sequence length="136" mass="15098">MSSATPPLLPVPQVLDSLDQFFFFAHDGRVASLGCARRRPQSVGWLAGLKEARDSASVHGDIWERHTEGDELLCVLAGHVIVHWRDEAQGGGQVDLPAGKTALMPRGLWHRLEPIIPSRIFFMTPAQGGEYRKQEF</sequence>
<evidence type="ECO:0000313" key="1">
    <source>
        <dbReference type="EMBL" id="OZI75078.1"/>
    </source>
</evidence>
<dbReference type="OrthoDB" id="512358at2"/>
<name>A0A261VLR3_9BORD</name>
<keyword evidence="2" id="KW-1185">Reference proteome</keyword>
<reference evidence="2" key="1">
    <citation type="submission" date="2017-05" db="EMBL/GenBank/DDBJ databases">
        <title>Complete and WGS of Bordetella genogroups.</title>
        <authorList>
            <person name="Spilker T."/>
            <person name="Lipuma J."/>
        </authorList>
    </citation>
    <scope>NUCLEOTIDE SEQUENCE [LARGE SCALE GENOMIC DNA]</scope>
    <source>
        <strain evidence="2">AU6712</strain>
    </source>
</reference>
<dbReference type="InterPro" id="IPR011051">
    <property type="entry name" value="RmlC_Cupin_sf"/>
</dbReference>
<organism evidence="1 2">
    <name type="scientific">Bordetella genomosp. 12</name>
    <dbReference type="NCBI Taxonomy" id="463035"/>
    <lineage>
        <taxon>Bacteria</taxon>
        <taxon>Pseudomonadati</taxon>
        <taxon>Pseudomonadota</taxon>
        <taxon>Betaproteobacteria</taxon>
        <taxon>Burkholderiales</taxon>
        <taxon>Alcaligenaceae</taxon>
        <taxon>Bordetella</taxon>
    </lineage>
</organism>
<dbReference type="SUPFAM" id="SSF51182">
    <property type="entry name" value="RmlC-like cupins"/>
    <property type="match status" value="1"/>
</dbReference>
<dbReference type="Gene3D" id="2.60.120.10">
    <property type="entry name" value="Jelly Rolls"/>
    <property type="match status" value="1"/>
</dbReference>
<comment type="caution">
    <text evidence="1">The sequence shown here is derived from an EMBL/GenBank/DDBJ whole genome shotgun (WGS) entry which is preliminary data.</text>
</comment>
<accession>A0A261VLR3</accession>
<dbReference type="RefSeq" id="WP_094813312.1">
    <property type="nucleotide sequence ID" value="NZ_NEVU01000002.1"/>
</dbReference>
<dbReference type="InterPro" id="IPR014710">
    <property type="entry name" value="RmlC-like_jellyroll"/>
</dbReference>
<gene>
    <name evidence="1" type="ORF">CAL22_11755</name>
</gene>
<dbReference type="AlphaFoldDB" id="A0A261VLR3"/>
<dbReference type="EMBL" id="NEVU01000002">
    <property type="protein sequence ID" value="OZI75078.1"/>
    <property type="molecule type" value="Genomic_DNA"/>
</dbReference>